<organism evidence="1 2">
    <name type="scientific">Panagrolaimus davidi</name>
    <dbReference type="NCBI Taxonomy" id="227884"/>
    <lineage>
        <taxon>Eukaryota</taxon>
        <taxon>Metazoa</taxon>
        <taxon>Ecdysozoa</taxon>
        <taxon>Nematoda</taxon>
        <taxon>Chromadorea</taxon>
        <taxon>Rhabditida</taxon>
        <taxon>Tylenchina</taxon>
        <taxon>Panagrolaimomorpha</taxon>
        <taxon>Panagrolaimoidea</taxon>
        <taxon>Panagrolaimidae</taxon>
        <taxon>Panagrolaimus</taxon>
    </lineage>
</organism>
<proteinExistence type="predicted"/>
<evidence type="ECO:0000313" key="1">
    <source>
        <dbReference type="Proteomes" id="UP000887578"/>
    </source>
</evidence>
<dbReference type="WBParaSite" id="PDA_v2.g10566.t1">
    <property type="protein sequence ID" value="PDA_v2.g10566.t1"/>
    <property type="gene ID" value="PDA_v2.g10566"/>
</dbReference>
<sequence length="186" mass="21107">MPSYPQLEFYTTDLVNTIYRGFQAFVYAPNINELSLCPLSTMKTFILDSNLNIIPITSNFNNLLKLSPQTCKWNFQIPLEFKLKIHVKSLNLHFPSSLTITTDTNKTQITNVGIKYLTGSNFTIIFDTKKNIVGSLDFFAAIISAVQINPIMEQSNCFQDVTSNNDSKTIIFGNYNESFGYENNEV</sequence>
<reference evidence="2" key="1">
    <citation type="submission" date="2022-11" db="UniProtKB">
        <authorList>
            <consortium name="WormBaseParasite"/>
        </authorList>
    </citation>
    <scope>IDENTIFICATION</scope>
</reference>
<dbReference type="AlphaFoldDB" id="A0A914P791"/>
<keyword evidence="1" id="KW-1185">Reference proteome</keyword>
<name>A0A914P791_9BILA</name>
<evidence type="ECO:0000313" key="2">
    <source>
        <dbReference type="WBParaSite" id="PDA_v2.g10566.t1"/>
    </source>
</evidence>
<accession>A0A914P791</accession>
<dbReference type="Proteomes" id="UP000887578">
    <property type="component" value="Unplaced"/>
</dbReference>
<protein>
    <submittedName>
        <fullName evidence="2">Uncharacterized protein</fullName>
    </submittedName>
</protein>